<evidence type="ECO:0000256" key="1">
    <source>
        <dbReference type="SAM" id="Coils"/>
    </source>
</evidence>
<evidence type="ECO:0008006" key="5">
    <source>
        <dbReference type="Google" id="ProtNLM"/>
    </source>
</evidence>
<keyword evidence="4" id="KW-1185">Reference proteome</keyword>
<feature type="coiled-coil region" evidence="1">
    <location>
        <begin position="54"/>
        <end position="178"/>
    </location>
</feature>
<dbReference type="OrthoDB" id="5178145at2"/>
<name>A0A1I1CP20_9PSEU</name>
<sequence length="291" mass="33551">MTAIDSRGDMVPLPAEFDREWRGFNRSQVLSYVDSVEAELRLVAADRDAAVARAEQFVRHLDDLRAENDQLRERIDRICRTPIEPDGLQDRMRRMVELAREEAAEIIARARAVAEESWASAEQAANRLRERYDRLTDELDSYRRQAEAEQRELLWRTEAQVEAMRRRTEHRERELEEQAAARRKQIENDFELAMTERRNEAMRAMDQRRSAAEAEADKLVRDARQRAERLVCAAREQVDVLAGIRDRAVRQLRTARGLLDDAEVLLVPEQDESPQAEAVGAGGIPAARQPV</sequence>
<evidence type="ECO:0000313" key="3">
    <source>
        <dbReference type="EMBL" id="SFB64401.1"/>
    </source>
</evidence>
<accession>A0A1I1CP20</accession>
<dbReference type="AlphaFoldDB" id="A0A1I1CP20"/>
<evidence type="ECO:0000313" key="4">
    <source>
        <dbReference type="Proteomes" id="UP000243799"/>
    </source>
</evidence>
<protein>
    <recommendedName>
        <fullName evidence="5">DivIVA protein</fullName>
    </recommendedName>
</protein>
<reference evidence="4" key="1">
    <citation type="submission" date="2016-10" db="EMBL/GenBank/DDBJ databases">
        <authorList>
            <person name="Varghese N."/>
            <person name="Submissions S."/>
        </authorList>
    </citation>
    <scope>NUCLEOTIDE SEQUENCE [LARGE SCALE GENOMIC DNA]</scope>
    <source>
        <strain evidence="4">CGMCC 4.3568</strain>
    </source>
</reference>
<evidence type="ECO:0000256" key="2">
    <source>
        <dbReference type="SAM" id="MobiDB-lite"/>
    </source>
</evidence>
<dbReference type="EMBL" id="FOKG01000043">
    <property type="protein sequence ID" value="SFB64401.1"/>
    <property type="molecule type" value="Genomic_DNA"/>
</dbReference>
<feature type="region of interest" description="Disordered" evidence="2">
    <location>
        <begin position="269"/>
        <end position="291"/>
    </location>
</feature>
<organism evidence="3 4">
    <name type="scientific">Amycolatopsis marina</name>
    <dbReference type="NCBI Taxonomy" id="490629"/>
    <lineage>
        <taxon>Bacteria</taxon>
        <taxon>Bacillati</taxon>
        <taxon>Actinomycetota</taxon>
        <taxon>Actinomycetes</taxon>
        <taxon>Pseudonocardiales</taxon>
        <taxon>Pseudonocardiaceae</taxon>
        <taxon>Amycolatopsis</taxon>
    </lineage>
</organism>
<keyword evidence="1" id="KW-0175">Coiled coil</keyword>
<gene>
    <name evidence="3" type="ORF">SAMN05216266_1439</name>
</gene>
<dbReference type="STRING" id="490629.SAMN05216266_1439"/>
<dbReference type="RefSeq" id="WP_091679898.1">
    <property type="nucleotide sequence ID" value="NZ_FOKG01000043.1"/>
</dbReference>
<proteinExistence type="predicted"/>
<dbReference type="Proteomes" id="UP000243799">
    <property type="component" value="Unassembled WGS sequence"/>
</dbReference>